<dbReference type="PRINTS" id="PR01046">
    <property type="entry name" value="TRNASYNTHPRO"/>
</dbReference>
<evidence type="ECO:0000256" key="2">
    <source>
        <dbReference type="ARBA" id="ARBA00011738"/>
    </source>
</evidence>
<keyword evidence="15" id="KW-1185">Reference proteome</keyword>
<keyword evidence="6 12" id="KW-0067">ATP-binding</keyword>
<feature type="domain" description="Aminoacyl-transfer RNA synthetases class-II family profile" evidence="13">
    <location>
        <begin position="33"/>
        <end position="464"/>
    </location>
</feature>
<organism evidence="14 15">
    <name type="scientific">Kyrpidia spormannii</name>
    <dbReference type="NCBI Taxonomy" id="2055160"/>
    <lineage>
        <taxon>Bacteria</taxon>
        <taxon>Bacillati</taxon>
        <taxon>Bacillota</taxon>
        <taxon>Bacilli</taxon>
        <taxon>Bacillales</taxon>
        <taxon>Alicyclobacillaceae</taxon>
        <taxon>Kyrpidia</taxon>
    </lineage>
</organism>
<evidence type="ECO:0000256" key="12">
    <source>
        <dbReference type="HAMAP-Rule" id="MF_01569"/>
    </source>
</evidence>
<dbReference type="GO" id="GO:0016740">
    <property type="term" value="F:transferase activity"/>
    <property type="evidence" value="ECO:0007669"/>
    <property type="project" value="UniProtKB-ARBA"/>
</dbReference>
<dbReference type="PROSITE" id="PS50862">
    <property type="entry name" value="AA_TRNA_LIGASE_II"/>
    <property type="match status" value="1"/>
</dbReference>
<dbReference type="KEGG" id="kyr:CVV65_08715"/>
<dbReference type="InterPro" id="IPR033730">
    <property type="entry name" value="ProRS_core_prok"/>
</dbReference>
<dbReference type="NCBIfam" id="TIGR00409">
    <property type="entry name" value="proS_fam_II"/>
    <property type="match status" value="1"/>
</dbReference>
<dbReference type="InterPro" id="IPR002316">
    <property type="entry name" value="Pro-tRNA-ligase_IIa"/>
</dbReference>
<evidence type="ECO:0000256" key="3">
    <source>
        <dbReference type="ARBA" id="ARBA00022490"/>
    </source>
</evidence>
<keyword evidence="4 12" id="KW-0436">Ligase</keyword>
<dbReference type="Gene3D" id="3.30.930.10">
    <property type="entry name" value="Bira Bifunctional Protein, Domain 2"/>
    <property type="match status" value="2"/>
</dbReference>
<evidence type="ECO:0000256" key="9">
    <source>
        <dbReference type="ARBA" id="ARBA00047671"/>
    </source>
</evidence>
<dbReference type="InterPro" id="IPR007214">
    <property type="entry name" value="YbaK/aa-tRNA-synth-assoc-dom"/>
</dbReference>
<dbReference type="GO" id="GO:0005524">
    <property type="term" value="F:ATP binding"/>
    <property type="evidence" value="ECO:0007669"/>
    <property type="project" value="UniProtKB-UniRule"/>
</dbReference>
<evidence type="ECO:0000256" key="4">
    <source>
        <dbReference type="ARBA" id="ARBA00022598"/>
    </source>
</evidence>
<dbReference type="FunFam" id="3.30.930.10:FF:000066">
    <property type="entry name" value="Proline--tRNA ligase"/>
    <property type="match status" value="1"/>
</dbReference>
<gene>
    <name evidence="12" type="primary">proS</name>
    <name evidence="14" type="ORF">CVV65_08715</name>
</gene>
<dbReference type="GO" id="GO:0002161">
    <property type="term" value="F:aminoacyl-tRNA deacylase activity"/>
    <property type="evidence" value="ECO:0007669"/>
    <property type="project" value="InterPro"/>
</dbReference>
<dbReference type="OrthoDB" id="9809052at2"/>
<dbReference type="InterPro" id="IPR004154">
    <property type="entry name" value="Anticodon-bd"/>
</dbReference>
<dbReference type="Pfam" id="PF03129">
    <property type="entry name" value="HGTP_anticodon"/>
    <property type="match status" value="1"/>
</dbReference>
<comment type="domain">
    <text evidence="12">Consists of three domains: the N-terminal catalytic domain, the editing domain and the C-terminal anticodon-binding domain.</text>
</comment>
<evidence type="ECO:0000313" key="14">
    <source>
        <dbReference type="EMBL" id="ATY84993.1"/>
    </source>
</evidence>
<dbReference type="GO" id="GO:0005829">
    <property type="term" value="C:cytosol"/>
    <property type="evidence" value="ECO:0007669"/>
    <property type="project" value="TreeGrafter"/>
</dbReference>
<dbReference type="InterPro" id="IPR036621">
    <property type="entry name" value="Anticodon-bd_dom_sf"/>
</dbReference>
<evidence type="ECO:0000256" key="6">
    <source>
        <dbReference type="ARBA" id="ARBA00022840"/>
    </source>
</evidence>
<proteinExistence type="inferred from homology"/>
<dbReference type="InterPro" id="IPR006195">
    <property type="entry name" value="aa-tRNA-synth_II"/>
</dbReference>
<dbReference type="FunFam" id="3.40.50.800:FF:000011">
    <property type="entry name" value="Proline--tRNA ligase"/>
    <property type="match status" value="1"/>
</dbReference>
<dbReference type="GO" id="GO:0140096">
    <property type="term" value="F:catalytic activity, acting on a protein"/>
    <property type="evidence" value="ECO:0007669"/>
    <property type="project" value="UniProtKB-ARBA"/>
</dbReference>
<keyword evidence="5 12" id="KW-0547">Nucleotide-binding</keyword>
<dbReference type="InterPro" id="IPR045864">
    <property type="entry name" value="aa-tRNA-synth_II/BPL/LPL"/>
</dbReference>
<evidence type="ECO:0000256" key="5">
    <source>
        <dbReference type="ARBA" id="ARBA00022741"/>
    </source>
</evidence>
<dbReference type="HAMAP" id="MF_01569">
    <property type="entry name" value="Pro_tRNA_synth_type1"/>
    <property type="match status" value="1"/>
</dbReference>
<dbReference type="EMBL" id="CP024955">
    <property type="protein sequence ID" value="ATY84993.1"/>
    <property type="molecule type" value="Genomic_DNA"/>
</dbReference>
<evidence type="ECO:0000256" key="10">
    <source>
        <dbReference type="ARBA" id="ARBA00053664"/>
    </source>
</evidence>
<name>A0A2K8N6R8_9BACL</name>
<dbReference type="Pfam" id="PF00587">
    <property type="entry name" value="tRNA-synt_2b"/>
    <property type="match status" value="1"/>
</dbReference>
<dbReference type="CDD" id="cd00861">
    <property type="entry name" value="ProRS_anticodon_short"/>
    <property type="match status" value="1"/>
</dbReference>
<comment type="similarity">
    <text evidence="11 12">Belongs to the class-II aminoacyl-tRNA synthetase family. ProS type 1 subfamily.</text>
</comment>
<keyword evidence="3 12" id="KW-0963">Cytoplasm</keyword>
<dbReference type="Pfam" id="PF04073">
    <property type="entry name" value="tRNA_edit"/>
    <property type="match status" value="1"/>
</dbReference>
<dbReference type="Proteomes" id="UP000231932">
    <property type="component" value="Chromosome"/>
</dbReference>
<dbReference type="GO" id="GO:0004827">
    <property type="term" value="F:proline-tRNA ligase activity"/>
    <property type="evidence" value="ECO:0007669"/>
    <property type="project" value="UniProtKB-UniRule"/>
</dbReference>
<dbReference type="SUPFAM" id="SSF55826">
    <property type="entry name" value="YbaK/ProRS associated domain"/>
    <property type="match status" value="1"/>
</dbReference>
<comment type="subunit">
    <text evidence="2 12">Homodimer.</text>
</comment>
<evidence type="ECO:0000259" key="13">
    <source>
        <dbReference type="PROSITE" id="PS50862"/>
    </source>
</evidence>
<sequence>MRQSHFFVQTLREVPAEAEVPSHRLMLRAGMIRQVVSGVYSYLPLGYRVLRKIEAIVREEMDRAGAQEVLLPAVQPASLWQESGRWDDYGKELLRFEDRHERMLVLGPTHEEVITDLVRTEVRSYRQLPVTLYQIQTKFRDEVRPRFGVMRAREFIMKDAYSFDVDEEGLDRSYRAMYQAYEQIFRRCGLEFRVVQADPGAIGGEGGSHEFMVLSEVGEDTILVCPACDYAANVELASGKVAGEDGRRSVSEKERFLTPGAKTIEELRDRYGLDPETIIKVLVYRVDDRPVAVAIRGNDEVNEVKLKRLLGARRVELADEETVRALTGTGFGSVGPMNLNMPLVVDDAVASMPEGVAGGNEPDVHYRHVVPGRDFNWDSRGDIRTARAGDRCVRCGAPLEEYRGIEVGHVFKLGTKYSEALSASFLDERGVQRPVIMGCYGIGVSRLIAAAVEQHHDDKGIMWPMPIAPFHVHVLPVNLKDAAQRDAAEQLYTRLENAGIEVLLDDRDERPGVKFNDADLMGIPIQLIVGKRISEGLVEMKRRKTGEVTLLSPDEAVRAAVEAVRSV</sequence>
<comment type="subcellular location">
    <subcellularLocation>
        <location evidence="1 12">Cytoplasm</location>
    </subcellularLocation>
</comment>
<dbReference type="FunFam" id="3.30.930.10:FF:000065">
    <property type="entry name" value="Proline--tRNA ligase"/>
    <property type="match status" value="1"/>
</dbReference>
<dbReference type="InterPro" id="IPR036754">
    <property type="entry name" value="YbaK/aa-tRNA-synt-asso_dom_sf"/>
</dbReference>
<dbReference type="SUPFAM" id="SSF52954">
    <property type="entry name" value="Class II aaRS ABD-related"/>
    <property type="match status" value="1"/>
</dbReference>
<dbReference type="RefSeq" id="WP_100667792.1">
    <property type="nucleotide sequence ID" value="NZ_CP024955.1"/>
</dbReference>
<dbReference type="Gene3D" id="3.40.50.800">
    <property type="entry name" value="Anticodon-binding domain"/>
    <property type="match status" value="1"/>
</dbReference>
<dbReference type="SUPFAM" id="SSF55681">
    <property type="entry name" value="Class II aaRS and biotin synthetases"/>
    <property type="match status" value="1"/>
</dbReference>
<dbReference type="PIRSF" id="PIRSF001535">
    <property type="entry name" value="ProRS_1"/>
    <property type="match status" value="1"/>
</dbReference>
<protein>
    <recommendedName>
        <fullName evidence="12">Proline--tRNA ligase</fullName>
        <ecNumber evidence="12">6.1.1.15</ecNumber>
    </recommendedName>
    <alternativeName>
        <fullName evidence="12">Prolyl-tRNA synthetase</fullName>
        <shortName evidence="12">ProRS</shortName>
    </alternativeName>
</protein>
<dbReference type="InterPro" id="IPR023717">
    <property type="entry name" value="Pro-tRNA-Synthase_IIa_type1"/>
</dbReference>
<dbReference type="InterPro" id="IPR002314">
    <property type="entry name" value="aa-tRNA-synt_IIb"/>
</dbReference>
<dbReference type="CDD" id="cd04334">
    <property type="entry name" value="ProRS-INS"/>
    <property type="match status" value="1"/>
</dbReference>
<comment type="catalytic activity">
    <reaction evidence="9 12">
        <text>tRNA(Pro) + L-proline + ATP = L-prolyl-tRNA(Pro) + AMP + diphosphate</text>
        <dbReference type="Rhea" id="RHEA:14305"/>
        <dbReference type="Rhea" id="RHEA-COMP:9700"/>
        <dbReference type="Rhea" id="RHEA-COMP:9702"/>
        <dbReference type="ChEBI" id="CHEBI:30616"/>
        <dbReference type="ChEBI" id="CHEBI:33019"/>
        <dbReference type="ChEBI" id="CHEBI:60039"/>
        <dbReference type="ChEBI" id="CHEBI:78442"/>
        <dbReference type="ChEBI" id="CHEBI:78532"/>
        <dbReference type="ChEBI" id="CHEBI:456215"/>
        <dbReference type="EC" id="6.1.1.15"/>
    </reaction>
</comment>
<keyword evidence="7 12" id="KW-0648">Protein biosynthesis</keyword>
<evidence type="ECO:0000256" key="8">
    <source>
        <dbReference type="ARBA" id="ARBA00023146"/>
    </source>
</evidence>
<evidence type="ECO:0000256" key="1">
    <source>
        <dbReference type="ARBA" id="ARBA00004496"/>
    </source>
</evidence>
<dbReference type="EC" id="6.1.1.15" evidence="12"/>
<dbReference type="Gene3D" id="3.90.960.10">
    <property type="entry name" value="YbaK/aminoacyl-tRNA synthetase-associated domain"/>
    <property type="match status" value="1"/>
</dbReference>
<dbReference type="GO" id="GO:0006433">
    <property type="term" value="P:prolyl-tRNA aminoacylation"/>
    <property type="evidence" value="ECO:0007669"/>
    <property type="project" value="UniProtKB-UniRule"/>
</dbReference>
<evidence type="ECO:0000256" key="7">
    <source>
        <dbReference type="ARBA" id="ARBA00022917"/>
    </source>
</evidence>
<comment type="function">
    <text evidence="10 12">Catalyzes the attachment of proline to tRNA(Pro) in a two-step reaction: proline is first activated by ATP to form Pro-AMP and then transferred to the acceptor end of tRNA(Pro). As ProRS can inadvertently accommodate and process non-cognate amino acids such as alanine and cysteine, to avoid such errors it has two additional distinct editing activities against alanine. One activity is designated as 'pretransfer' editing and involves the tRNA(Pro)-independent hydrolysis of activated Ala-AMP. The other activity is designated 'posttransfer' editing and involves deacylation of mischarged Ala-tRNA(Pro). The misacylated Cys-tRNA(Pro) is not edited by ProRS.</text>
</comment>
<dbReference type="InterPro" id="IPR044140">
    <property type="entry name" value="ProRS_anticodon_short"/>
</dbReference>
<accession>A0A2K8N6R8</accession>
<dbReference type="CDD" id="cd00779">
    <property type="entry name" value="ProRS_core_prok"/>
    <property type="match status" value="1"/>
</dbReference>
<dbReference type="AlphaFoldDB" id="A0A2K8N6R8"/>
<dbReference type="InterPro" id="IPR004500">
    <property type="entry name" value="Pro-tRNA-synth_IIa_bac-type"/>
</dbReference>
<evidence type="ECO:0000313" key="15">
    <source>
        <dbReference type="Proteomes" id="UP000231932"/>
    </source>
</evidence>
<evidence type="ECO:0000256" key="11">
    <source>
        <dbReference type="ARBA" id="ARBA00060755"/>
    </source>
</evidence>
<dbReference type="InterPro" id="IPR050062">
    <property type="entry name" value="Pro-tRNA_synthetase"/>
</dbReference>
<dbReference type="NCBIfam" id="NF006625">
    <property type="entry name" value="PRK09194.1"/>
    <property type="match status" value="1"/>
</dbReference>
<reference evidence="15" key="1">
    <citation type="submission" date="2017-11" db="EMBL/GenBank/DDBJ databases">
        <title>Complete Genome Sequence of Kyrpidia sp. Strain EA-1, a thermophilic, hydrogen-oxidizing Bacterium, isolated from the Azores.</title>
        <authorList>
            <person name="Reiner J.E."/>
            <person name="Lapp C.J."/>
            <person name="Bunk B."/>
            <person name="Gescher J."/>
        </authorList>
    </citation>
    <scope>NUCLEOTIDE SEQUENCE [LARGE SCALE GENOMIC DNA]</scope>
    <source>
        <strain evidence="15">EA-1</strain>
    </source>
</reference>
<dbReference type="PANTHER" id="PTHR42753">
    <property type="entry name" value="MITOCHONDRIAL RIBOSOME PROTEIN L39/PROLYL-TRNA LIGASE FAMILY MEMBER"/>
    <property type="match status" value="1"/>
</dbReference>
<keyword evidence="8 12" id="KW-0030">Aminoacyl-tRNA synthetase</keyword>
<dbReference type="PANTHER" id="PTHR42753:SF2">
    <property type="entry name" value="PROLINE--TRNA LIGASE"/>
    <property type="match status" value="1"/>
</dbReference>